<dbReference type="EMBL" id="CH473988">
    <property type="protein sequence ID" value="EDL97299.1"/>
    <property type="molecule type" value="Genomic_DNA"/>
</dbReference>
<accession>A6JKT3</accession>
<evidence type="ECO:0000313" key="2">
    <source>
        <dbReference type="Proteomes" id="UP000234681"/>
    </source>
</evidence>
<name>A6JKT3_RAT</name>
<dbReference type="AlphaFoldDB" id="A6JKT3"/>
<organism evidence="1 2">
    <name type="scientific">Rattus norvegicus</name>
    <name type="common">Rat</name>
    <dbReference type="NCBI Taxonomy" id="10116"/>
    <lineage>
        <taxon>Eukaryota</taxon>
        <taxon>Metazoa</taxon>
        <taxon>Chordata</taxon>
        <taxon>Craniata</taxon>
        <taxon>Vertebrata</taxon>
        <taxon>Euteleostomi</taxon>
        <taxon>Mammalia</taxon>
        <taxon>Eutheria</taxon>
        <taxon>Euarchontoglires</taxon>
        <taxon>Glires</taxon>
        <taxon>Rodentia</taxon>
        <taxon>Myomorpha</taxon>
        <taxon>Muroidea</taxon>
        <taxon>Muridae</taxon>
        <taxon>Murinae</taxon>
        <taxon>Rattus</taxon>
    </lineage>
</organism>
<dbReference type="Proteomes" id="UP000234681">
    <property type="component" value="Chromosome 20"/>
</dbReference>
<evidence type="ECO:0000313" key="1">
    <source>
        <dbReference type="EMBL" id="EDL97299.1"/>
    </source>
</evidence>
<protein>
    <submittedName>
        <fullName evidence="1">RCG60757</fullName>
    </submittedName>
</protein>
<reference evidence="2" key="1">
    <citation type="submission" date="2005-09" db="EMBL/GenBank/DDBJ databases">
        <authorList>
            <person name="Mural R.J."/>
            <person name="Li P.W."/>
            <person name="Adams M.D."/>
            <person name="Amanatides P.G."/>
            <person name="Baden-Tillson H."/>
            <person name="Barnstead M."/>
            <person name="Chin S.H."/>
            <person name="Dew I."/>
            <person name="Evans C.A."/>
            <person name="Ferriera S."/>
            <person name="Flanigan M."/>
            <person name="Fosler C."/>
            <person name="Glodek A."/>
            <person name="Gu Z."/>
            <person name="Holt R.A."/>
            <person name="Jennings D."/>
            <person name="Kraft C.L."/>
            <person name="Lu F."/>
            <person name="Nguyen T."/>
            <person name="Nusskern D.R."/>
            <person name="Pfannkoch C.M."/>
            <person name="Sitter C."/>
            <person name="Sutton G.G."/>
            <person name="Venter J.C."/>
            <person name="Wang Z."/>
            <person name="Woodage T."/>
            <person name="Zheng X.H."/>
            <person name="Zhong F."/>
        </authorList>
    </citation>
    <scope>NUCLEOTIDE SEQUENCE [LARGE SCALE GENOMIC DNA]</scope>
    <source>
        <strain>BN</strain>
        <strain evidence="2">Sprague-Dawley</strain>
    </source>
</reference>
<gene>
    <name evidence="1" type="ORF">rCG_60757</name>
</gene>
<proteinExistence type="predicted"/>
<sequence>MLLLPYLCQKHPLVFKMVMGTLPCKFSTYLASRKVT</sequence>